<keyword evidence="2" id="KW-0732">Signal</keyword>
<feature type="signal peptide" evidence="2">
    <location>
        <begin position="1"/>
        <end position="28"/>
    </location>
</feature>
<dbReference type="AlphaFoldDB" id="A0A9D1F9R9"/>
<reference evidence="4" key="1">
    <citation type="submission" date="2020-10" db="EMBL/GenBank/DDBJ databases">
        <authorList>
            <person name="Gilroy R."/>
        </authorList>
    </citation>
    <scope>NUCLEOTIDE SEQUENCE</scope>
    <source>
        <strain evidence="4">ChiBcec16-1751</strain>
    </source>
</reference>
<dbReference type="InterPro" id="IPR001119">
    <property type="entry name" value="SLH_dom"/>
</dbReference>
<sequence>MKHSHKAISLSLALALALAVGFSVPALAAETLAIQIEGPGIYTIELSGVVKQEQRTLLVASGADVYEKDETVYTVDPELFSYSISWDYPDMPNMEYSDKKTAMISCYIEQNGVYDTWDFLDGSAEVILRPEYAEKYDMFYLQNDFAGIYIELDGKNDSGQPGQPAEPTGVFTDLPLGAYYSEPVKWAVREGIAGGTSATTFSPDATCTTAQILTFLWRANGSPEPAAASTFTDVPADAYYAKAVAWATEKGLVSGATLNGDAPCTRLTTVTYLWKLAGKPSDAGSSEMFTDLSAEGDAAKAVSWAVERGITGGTSATTFSPNSTCTRGQIVTFLYRDIAMDGGK</sequence>
<dbReference type="Proteomes" id="UP000886741">
    <property type="component" value="Unassembled WGS sequence"/>
</dbReference>
<feature type="domain" description="SLH" evidence="3">
    <location>
        <begin position="285"/>
        <end position="344"/>
    </location>
</feature>
<dbReference type="EMBL" id="DVJJ01000089">
    <property type="protein sequence ID" value="HIS64918.1"/>
    <property type="molecule type" value="Genomic_DNA"/>
</dbReference>
<organism evidence="4 5">
    <name type="scientific">Candidatus Avoscillospira avistercoris</name>
    <dbReference type="NCBI Taxonomy" id="2840707"/>
    <lineage>
        <taxon>Bacteria</taxon>
        <taxon>Bacillati</taxon>
        <taxon>Bacillota</taxon>
        <taxon>Clostridia</taxon>
        <taxon>Eubacteriales</taxon>
        <taxon>Oscillospiraceae</taxon>
        <taxon>Oscillospiraceae incertae sedis</taxon>
        <taxon>Candidatus Avoscillospira</taxon>
    </lineage>
</organism>
<name>A0A9D1F9R9_9FIRM</name>
<proteinExistence type="predicted"/>
<evidence type="ECO:0000259" key="3">
    <source>
        <dbReference type="PROSITE" id="PS51272"/>
    </source>
</evidence>
<evidence type="ECO:0000256" key="2">
    <source>
        <dbReference type="SAM" id="SignalP"/>
    </source>
</evidence>
<comment type="caution">
    <text evidence="4">The sequence shown here is derived from an EMBL/GenBank/DDBJ whole genome shotgun (WGS) entry which is preliminary data.</text>
</comment>
<evidence type="ECO:0000313" key="5">
    <source>
        <dbReference type="Proteomes" id="UP000886741"/>
    </source>
</evidence>
<evidence type="ECO:0000256" key="1">
    <source>
        <dbReference type="ARBA" id="ARBA00022737"/>
    </source>
</evidence>
<feature type="chain" id="PRO_5038417171" evidence="2">
    <location>
        <begin position="29"/>
        <end position="344"/>
    </location>
</feature>
<protein>
    <submittedName>
        <fullName evidence="4">S-layer homology domain-containing protein</fullName>
    </submittedName>
</protein>
<dbReference type="PROSITE" id="PS51272">
    <property type="entry name" value="SLH"/>
    <property type="match status" value="2"/>
</dbReference>
<feature type="domain" description="SLH" evidence="3">
    <location>
        <begin position="167"/>
        <end position="230"/>
    </location>
</feature>
<dbReference type="Pfam" id="PF00395">
    <property type="entry name" value="SLH"/>
    <property type="match status" value="3"/>
</dbReference>
<keyword evidence="1" id="KW-0677">Repeat</keyword>
<evidence type="ECO:0000313" key="4">
    <source>
        <dbReference type="EMBL" id="HIS64918.1"/>
    </source>
</evidence>
<accession>A0A9D1F9R9</accession>
<reference evidence="4" key="2">
    <citation type="journal article" date="2021" name="PeerJ">
        <title>Extensive microbial diversity within the chicken gut microbiome revealed by metagenomics and culture.</title>
        <authorList>
            <person name="Gilroy R."/>
            <person name="Ravi A."/>
            <person name="Getino M."/>
            <person name="Pursley I."/>
            <person name="Horton D.L."/>
            <person name="Alikhan N.F."/>
            <person name="Baker D."/>
            <person name="Gharbi K."/>
            <person name="Hall N."/>
            <person name="Watson M."/>
            <person name="Adriaenssens E.M."/>
            <person name="Foster-Nyarko E."/>
            <person name="Jarju S."/>
            <person name="Secka A."/>
            <person name="Antonio M."/>
            <person name="Oren A."/>
            <person name="Chaudhuri R.R."/>
            <person name="La Ragione R."/>
            <person name="Hildebrand F."/>
            <person name="Pallen M.J."/>
        </authorList>
    </citation>
    <scope>NUCLEOTIDE SEQUENCE</scope>
    <source>
        <strain evidence="4">ChiBcec16-1751</strain>
    </source>
</reference>
<gene>
    <name evidence="4" type="ORF">IAA83_06060</name>
</gene>